<evidence type="ECO:0000256" key="10">
    <source>
        <dbReference type="SAM" id="MobiDB-lite"/>
    </source>
</evidence>
<dbReference type="GO" id="GO:0005634">
    <property type="term" value="C:nucleus"/>
    <property type="evidence" value="ECO:0007669"/>
    <property type="project" value="UniProtKB-SubCell"/>
</dbReference>
<dbReference type="EnsemblPlants" id="AUR62041419-RA">
    <property type="protein sequence ID" value="AUR62041419-RA:cds"/>
    <property type="gene ID" value="AUR62041419"/>
</dbReference>
<dbReference type="GO" id="GO:0003700">
    <property type="term" value="F:DNA-binding transcription factor activity"/>
    <property type="evidence" value="ECO:0007669"/>
    <property type="project" value="InterPro"/>
</dbReference>
<keyword evidence="3" id="KW-0597">Phosphoprotein</keyword>
<feature type="region of interest" description="Disordered" evidence="10">
    <location>
        <begin position="174"/>
        <end position="198"/>
    </location>
</feature>
<dbReference type="SMART" id="SM00415">
    <property type="entry name" value="HSF"/>
    <property type="match status" value="1"/>
</dbReference>
<reference evidence="12" key="2">
    <citation type="submission" date="2021-03" db="UniProtKB">
        <authorList>
            <consortium name="EnsemblPlants"/>
        </authorList>
    </citation>
    <scope>IDENTIFICATION</scope>
</reference>
<name>A0A803N6R1_CHEQI</name>
<evidence type="ECO:0000256" key="6">
    <source>
        <dbReference type="ARBA" id="ARBA00023125"/>
    </source>
</evidence>
<keyword evidence="7" id="KW-0804">Transcription</keyword>
<dbReference type="GO" id="GO:0006357">
    <property type="term" value="P:regulation of transcription by RNA polymerase II"/>
    <property type="evidence" value="ECO:0007669"/>
    <property type="project" value="TreeGrafter"/>
</dbReference>
<organism evidence="12 13">
    <name type="scientific">Chenopodium quinoa</name>
    <name type="common">Quinoa</name>
    <dbReference type="NCBI Taxonomy" id="63459"/>
    <lineage>
        <taxon>Eukaryota</taxon>
        <taxon>Viridiplantae</taxon>
        <taxon>Streptophyta</taxon>
        <taxon>Embryophyta</taxon>
        <taxon>Tracheophyta</taxon>
        <taxon>Spermatophyta</taxon>
        <taxon>Magnoliopsida</taxon>
        <taxon>eudicotyledons</taxon>
        <taxon>Gunneridae</taxon>
        <taxon>Pentapetalae</taxon>
        <taxon>Caryophyllales</taxon>
        <taxon>Chenopodiaceae</taxon>
        <taxon>Chenopodioideae</taxon>
        <taxon>Atripliceae</taxon>
        <taxon>Chenopodium</taxon>
    </lineage>
</organism>
<dbReference type="Pfam" id="PF00447">
    <property type="entry name" value="HSF_DNA-bind"/>
    <property type="match status" value="1"/>
</dbReference>
<comment type="subunit">
    <text evidence="2">Homotrimer.</text>
</comment>
<evidence type="ECO:0000256" key="8">
    <source>
        <dbReference type="ARBA" id="ARBA00023242"/>
    </source>
</evidence>
<evidence type="ECO:0000313" key="13">
    <source>
        <dbReference type="Proteomes" id="UP000596660"/>
    </source>
</evidence>
<proteinExistence type="inferred from homology"/>
<evidence type="ECO:0000313" key="12">
    <source>
        <dbReference type="EnsemblPlants" id="AUR62041419-RA:cds"/>
    </source>
</evidence>
<dbReference type="Gramene" id="AUR62041419-RA">
    <property type="protein sequence ID" value="AUR62041419-RA:cds"/>
    <property type="gene ID" value="AUR62041419"/>
</dbReference>
<dbReference type="GO" id="GO:0034605">
    <property type="term" value="P:cellular response to heat"/>
    <property type="evidence" value="ECO:0007669"/>
    <property type="project" value="TreeGrafter"/>
</dbReference>
<dbReference type="PANTHER" id="PTHR10015:SF337">
    <property type="entry name" value="HEAT STRESS TRANSCRIPTION FACTOR A-3"/>
    <property type="match status" value="1"/>
</dbReference>
<dbReference type="PRINTS" id="PR00056">
    <property type="entry name" value="HSFDOMAIN"/>
</dbReference>
<evidence type="ECO:0000256" key="2">
    <source>
        <dbReference type="ARBA" id="ARBA00011233"/>
    </source>
</evidence>
<keyword evidence="6" id="KW-0238">DNA-binding</keyword>
<dbReference type="FunFam" id="1.10.10.10:FF:000037">
    <property type="entry name" value="Heat stress transcription factor B-4"/>
    <property type="match status" value="1"/>
</dbReference>
<dbReference type="AlphaFoldDB" id="A0A803N6R1"/>
<keyword evidence="13" id="KW-1185">Reference proteome</keyword>
<evidence type="ECO:0000259" key="11">
    <source>
        <dbReference type="SMART" id="SM00415"/>
    </source>
</evidence>
<dbReference type="GO" id="GO:0000978">
    <property type="term" value="F:RNA polymerase II cis-regulatory region sequence-specific DNA binding"/>
    <property type="evidence" value="ECO:0007669"/>
    <property type="project" value="TreeGrafter"/>
</dbReference>
<dbReference type="PANTHER" id="PTHR10015">
    <property type="entry name" value="HEAT SHOCK TRANSCRIPTION FACTOR"/>
    <property type="match status" value="1"/>
</dbReference>
<keyword evidence="8" id="KW-0539">Nucleus</keyword>
<comment type="similarity">
    <text evidence="9">Belongs to the HSF family.</text>
</comment>
<feature type="region of interest" description="Disordered" evidence="10">
    <location>
        <begin position="478"/>
        <end position="508"/>
    </location>
</feature>
<evidence type="ECO:0000256" key="4">
    <source>
        <dbReference type="ARBA" id="ARBA00023015"/>
    </source>
</evidence>
<evidence type="ECO:0000256" key="1">
    <source>
        <dbReference type="ARBA" id="ARBA00004123"/>
    </source>
</evidence>
<dbReference type="InterPro" id="IPR000232">
    <property type="entry name" value="HSF_DNA-bd"/>
</dbReference>
<evidence type="ECO:0000256" key="7">
    <source>
        <dbReference type="ARBA" id="ARBA00023163"/>
    </source>
</evidence>
<reference evidence="12" key="1">
    <citation type="journal article" date="2017" name="Nature">
        <title>The genome of Chenopodium quinoa.</title>
        <authorList>
            <person name="Jarvis D.E."/>
            <person name="Ho Y.S."/>
            <person name="Lightfoot D.J."/>
            <person name="Schmoeckel S.M."/>
            <person name="Li B."/>
            <person name="Borm T.J.A."/>
            <person name="Ohyanagi H."/>
            <person name="Mineta K."/>
            <person name="Michell C.T."/>
            <person name="Saber N."/>
            <person name="Kharbatia N.M."/>
            <person name="Rupper R.R."/>
            <person name="Sharp A.R."/>
            <person name="Dally N."/>
            <person name="Boughton B.A."/>
            <person name="Woo Y.H."/>
            <person name="Gao G."/>
            <person name="Schijlen E.G.W.M."/>
            <person name="Guo X."/>
            <person name="Momin A.A."/>
            <person name="Negrao S."/>
            <person name="Al-Babili S."/>
            <person name="Gehring C."/>
            <person name="Roessner U."/>
            <person name="Jung C."/>
            <person name="Murphy K."/>
            <person name="Arold S.T."/>
            <person name="Gojobori T."/>
            <person name="van der Linden C.G."/>
            <person name="van Loo E.N."/>
            <person name="Jellen E.N."/>
            <person name="Maughan P.J."/>
            <person name="Tester M."/>
        </authorList>
    </citation>
    <scope>NUCLEOTIDE SEQUENCE [LARGE SCALE GENOMIC DNA]</scope>
    <source>
        <strain evidence="12">cv. PI 614886</strain>
    </source>
</reference>
<feature type="compositionally biased region" description="Low complexity" evidence="10">
    <location>
        <begin position="187"/>
        <end position="198"/>
    </location>
</feature>
<evidence type="ECO:0000256" key="9">
    <source>
        <dbReference type="RuleBase" id="RU004020"/>
    </source>
</evidence>
<feature type="compositionally biased region" description="Low complexity" evidence="10">
    <location>
        <begin position="7"/>
        <end position="27"/>
    </location>
</feature>
<feature type="region of interest" description="Disordered" evidence="10">
    <location>
        <begin position="1"/>
        <end position="27"/>
    </location>
</feature>
<dbReference type="OMA" id="VSKQDVW"/>
<accession>A0A803N6R1</accession>
<sequence>MFLPEIPTSSSAPIPSGSTSTSSFDPSSVFSEPFYSTGFDSMTSSNININFQGFYSPPPPTLPSLPAVFAAESETEQKPQPLECLQGTPIPPFLSKTYDLVEDPNLDMIISWGSRGESFVIWDPVDFARLVLPRNFKHNNFSSFGFRKVDPDKWEFANEGFLRGSRQLLKNIHRRKSTQSQQLTPYGGSSSSESGIGSEIEKLKKEKSALMQEVVELQEQQRGTAEHVERVKDKIQASEQRQKQMVSFLAKVLQNPVFVDRLKQMKEQRSIVSPKTRRNFLKQAHQEAGSSGTSLEGQIVKYKPEFEEWRKFPSSDIPMTSAQDYLLQDVMGMSSSGALSVPFQSEAVPLDEPAAAQEFMEIPSSVGAGLLSSGIGDPFSRGQVAAPQSEAAGDYFVSFPEELVRQKTFPESSSPAIGNIKQEEVWSMGFDLSTDVSSSTPAFWGNVASYDIPDVVTSCPGEFSDVFDLGSLQAGGTGIENWLDDDSSPGHPENEGFESKDNVPRTNS</sequence>
<feature type="domain" description="HSF-type DNA-binding" evidence="11">
    <location>
        <begin position="89"/>
        <end position="175"/>
    </location>
</feature>
<comment type="subcellular location">
    <subcellularLocation>
        <location evidence="1">Nucleus</location>
    </subcellularLocation>
</comment>
<feature type="compositionally biased region" description="Basic and acidic residues" evidence="10">
    <location>
        <begin position="492"/>
        <end position="508"/>
    </location>
</feature>
<keyword evidence="5" id="KW-0346">Stress response</keyword>
<dbReference type="Proteomes" id="UP000596660">
    <property type="component" value="Unplaced"/>
</dbReference>
<dbReference type="InterPro" id="IPR036390">
    <property type="entry name" value="WH_DNA-bd_sf"/>
</dbReference>
<evidence type="ECO:0000256" key="5">
    <source>
        <dbReference type="ARBA" id="ARBA00023016"/>
    </source>
</evidence>
<evidence type="ECO:0000256" key="3">
    <source>
        <dbReference type="ARBA" id="ARBA00022553"/>
    </source>
</evidence>
<keyword evidence="4" id="KW-0805">Transcription regulation</keyword>
<dbReference type="Gene3D" id="1.10.10.10">
    <property type="entry name" value="Winged helix-like DNA-binding domain superfamily/Winged helix DNA-binding domain"/>
    <property type="match status" value="1"/>
</dbReference>
<dbReference type="InterPro" id="IPR036388">
    <property type="entry name" value="WH-like_DNA-bd_sf"/>
</dbReference>
<protein>
    <recommendedName>
        <fullName evidence="11">HSF-type DNA-binding domain-containing protein</fullName>
    </recommendedName>
</protein>
<dbReference type="SUPFAM" id="SSF46785">
    <property type="entry name" value="Winged helix' DNA-binding domain"/>
    <property type="match status" value="1"/>
</dbReference>